<name>A0A9P7JKZ0_9AGAM</name>
<sequence>MSQHHSESEELELPVLGQTYTPGQAIESFIWTVTAKTTKANLHEKLKSYDRPTRGNRTEMLDRLRQFSNDRDEWLRIEEVFGIEEQTITYKSKKSANCTQRALQDDNRAANSAWRKSCHQQIASTTEAEERPQQDAFAVRMRKVDSNMSSVREDLSNVENHVSVLTSHILDMKTLMKSKDKDTRTLHMETRSSGCHNTVVQSHAEARIVSNNAPSKPRTMMQTASTSLPPEVIPPENLGIAHLGQEQFLYDRTTVPSPPTVHLSKDINRLCEEWEESNLLVVNGHGIPVKYWGEFYKKGKGVKTAAWDALRVEWGNWKILNCLAEHRVSAAARDAKDACDFFGGNLDHPLARSAFCYTKGGRAYLSSKDDTVAKKWRELLMTCPDIVEQRTRQIFGGPQP</sequence>
<organism evidence="1 2">
    <name type="scientific">Suillus discolor</name>
    <dbReference type="NCBI Taxonomy" id="1912936"/>
    <lineage>
        <taxon>Eukaryota</taxon>
        <taxon>Fungi</taxon>
        <taxon>Dikarya</taxon>
        <taxon>Basidiomycota</taxon>
        <taxon>Agaricomycotina</taxon>
        <taxon>Agaricomycetes</taxon>
        <taxon>Agaricomycetidae</taxon>
        <taxon>Boletales</taxon>
        <taxon>Suillineae</taxon>
        <taxon>Suillaceae</taxon>
        <taxon>Suillus</taxon>
    </lineage>
</organism>
<dbReference type="Proteomes" id="UP000823399">
    <property type="component" value="Unassembled WGS sequence"/>
</dbReference>
<comment type="caution">
    <text evidence="1">The sequence shown here is derived from an EMBL/GenBank/DDBJ whole genome shotgun (WGS) entry which is preliminary data.</text>
</comment>
<evidence type="ECO:0008006" key="3">
    <source>
        <dbReference type="Google" id="ProtNLM"/>
    </source>
</evidence>
<gene>
    <name evidence="1" type="ORF">F5147DRAFT_765527</name>
</gene>
<dbReference type="GeneID" id="64703008"/>
<dbReference type="OrthoDB" id="2678431at2759"/>
<proteinExistence type="predicted"/>
<evidence type="ECO:0000313" key="1">
    <source>
        <dbReference type="EMBL" id="KAG2082478.1"/>
    </source>
</evidence>
<accession>A0A9P7JKZ0</accession>
<protein>
    <recommendedName>
        <fullName evidence="3">SAP domain-containing protein</fullName>
    </recommendedName>
</protein>
<keyword evidence="2" id="KW-1185">Reference proteome</keyword>
<dbReference type="RefSeq" id="XP_041284292.1">
    <property type="nucleotide sequence ID" value="XM_041440749.1"/>
</dbReference>
<evidence type="ECO:0000313" key="2">
    <source>
        <dbReference type="Proteomes" id="UP000823399"/>
    </source>
</evidence>
<reference evidence="1" key="1">
    <citation type="journal article" date="2020" name="New Phytol.">
        <title>Comparative genomics reveals dynamic genome evolution in host specialist ectomycorrhizal fungi.</title>
        <authorList>
            <person name="Lofgren L.A."/>
            <person name="Nguyen N.H."/>
            <person name="Vilgalys R."/>
            <person name="Ruytinx J."/>
            <person name="Liao H.L."/>
            <person name="Branco S."/>
            <person name="Kuo A."/>
            <person name="LaButti K."/>
            <person name="Lipzen A."/>
            <person name="Andreopoulos W."/>
            <person name="Pangilinan J."/>
            <person name="Riley R."/>
            <person name="Hundley H."/>
            <person name="Na H."/>
            <person name="Barry K."/>
            <person name="Grigoriev I.V."/>
            <person name="Stajich J.E."/>
            <person name="Kennedy P.G."/>
        </authorList>
    </citation>
    <scope>NUCLEOTIDE SEQUENCE</scope>
    <source>
        <strain evidence="1">FC423</strain>
    </source>
</reference>
<dbReference type="AlphaFoldDB" id="A0A9P7JKZ0"/>
<dbReference type="EMBL" id="JABBWM010000334">
    <property type="protein sequence ID" value="KAG2082478.1"/>
    <property type="molecule type" value="Genomic_DNA"/>
</dbReference>